<dbReference type="OrthoDB" id="976903at2"/>
<dbReference type="RefSeq" id="WP_143090729.1">
    <property type="nucleotide sequence ID" value="NZ_FONY01000001.1"/>
</dbReference>
<sequence>MQKFLVFVFIILVQFVQAQSINIRFSSVYQLDLSETSKASVVIPLQFGEMDFPPPYETLAAKLESADSILIRMYYSKYPQTADYQVNQQKMLNDGRVTNLLKHLPILKTKYIDLEVIRQENCKNESEARQLFHGFLFFYKDKENANTKTKSPTAKETKEEFYKQYKHFNIKEIDNEFAKEIKRMSVGRDSTTYHIFERNFAGLDSIVIIADWTSSMYPYTLQLLVWQVKRATKANYVIGYVFFNDGDTTPDREKKIGKTGGIYVSRSADFAEALQKMEECKKNGNGGGDIEENDVEALLKATEEFPYAKHFIMIADNFGKIRDIELLNKIQKPIHVILARVPKPNMITTDYVQVALQTGGSLHLKNDDFSTPEQLKSLLVWLTPNNGSKQKKNKKQANH</sequence>
<dbReference type="AlphaFoldDB" id="A0A1I2AAM6"/>
<dbReference type="EMBL" id="FONY01000001">
    <property type="protein sequence ID" value="SFE40829.1"/>
    <property type="molecule type" value="Genomic_DNA"/>
</dbReference>
<dbReference type="STRING" id="1003.SAMN04488541_100190"/>
<accession>A0A1I2AAM6</accession>
<dbReference type="Proteomes" id="UP000199513">
    <property type="component" value="Unassembled WGS sequence"/>
</dbReference>
<keyword evidence="2" id="KW-1185">Reference proteome</keyword>
<evidence type="ECO:0000313" key="1">
    <source>
        <dbReference type="EMBL" id="SFE40829.1"/>
    </source>
</evidence>
<protein>
    <submittedName>
        <fullName evidence="1">Uncharacterized protein</fullName>
    </submittedName>
</protein>
<reference evidence="1 2" key="1">
    <citation type="submission" date="2016-10" db="EMBL/GenBank/DDBJ databases">
        <authorList>
            <person name="de Groot N.N."/>
        </authorList>
    </citation>
    <scope>NUCLEOTIDE SEQUENCE [LARGE SCALE GENOMIC DNA]</scope>
    <source>
        <strain>GEY</strain>
        <strain evidence="2">DSM 9560</strain>
    </source>
</reference>
<proteinExistence type="predicted"/>
<evidence type="ECO:0000313" key="2">
    <source>
        <dbReference type="Proteomes" id="UP000199513"/>
    </source>
</evidence>
<name>A0A1I2AAM6_9BACT</name>
<organism evidence="1 2">
    <name type="scientific">Thermoflexibacter ruber</name>
    <dbReference type="NCBI Taxonomy" id="1003"/>
    <lineage>
        <taxon>Bacteria</taxon>
        <taxon>Pseudomonadati</taxon>
        <taxon>Bacteroidota</taxon>
        <taxon>Cytophagia</taxon>
        <taxon>Cytophagales</taxon>
        <taxon>Thermoflexibacteraceae</taxon>
        <taxon>Thermoflexibacter</taxon>
    </lineage>
</organism>
<gene>
    <name evidence="1" type="ORF">SAMN04488541_100190</name>
</gene>